<dbReference type="AlphaFoldDB" id="E9CZ17"/>
<dbReference type="Proteomes" id="UP000002497">
    <property type="component" value="Unassembled WGS sequence"/>
</dbReference>
<dbReference type="VEuPathDB" id="FungiDB:CPSG_02304"/>
<evidence type="ECO:0000313" key="1">
    <source>
        <dbReference type="EMBL" id="EFW20461.1"/>
    </source>
</evidence>
<keyword evidence="2" id="KW-1185">Reference proteome</keyword>
<accession>E9CZ17</accession>
<gene>
    <name evidence="1" type="ORF">CPSG_02304</name>
</gene>
<organism evidence="2">
    <name type="scientific">Coccidioides posadasii (strain RMSCC 757 / Silveira)</name>
    <name type="common">Valley fever fungus</name>
    <dbReference type="NCBI Taxonomy" id="443226"/>
    <lineage>
        <taxon>Eukaryota</taxon>
        <taxon>Fungi</taxon>
        <taxon>Dikarya</taxon>
        <taxon>Ascomycota</taxon>
        <taxon>Pezizomycotina</taxon>
        <taxon>Eurotiomycetes</taxon>
        <taxon>Eurotiomycetidae</taxon>
        <taxon>Onygenales</taxon>
        <taxon>Onygenaceae</taxon>
        <taxon>Coccidioides</taxon>
    </lineage>
</organism>
<sequence>MHVYPSILSSQSKTLNKNVSALGMVIAPHNSLREKSAYAQPLSTMRSCFRSLVAIHGVDRMPNKTSSENKHLLKHSEGGWSSVNFYFRPDYGGGRLCIAAGAVAC</sequence>
<reference evidence="2" key="2">
    <citation type="submission" date="2010-03" db="EMBL/GenBank/DDBJ databases">
        <title>The genome sequence of Coccidioides posadasii strain Silveira.</title>
        <authorList>
            <consortium name="The Broad Institute Genome Sequencing Center for Infectious Disease"/>
            <person name="Neafsey D."/>
            <person name="Orbach M."/>
            <person name="Henn M.R."/>
            <person name="Cole G.T."/>
            <person name="Galgiani J."/>
            <person name="Gardner M.J."/>
            <person name="Kirkland T.N."/>
            <person name="Taylor J.W."/>
            <person name="Young S.K."/>
            <person name="Zeng Q."/>
            <person name="Koehrsen M."/>
            <person name="Alvarado L."/>
            <person name="Berlin A."/>
            <person name="Borenstein D."/>
            <person name="Chapman S.B."/>
            <person name="Chen Z."/>
            <person name="Engels R."/>
            <person name="Freedman E."/>
            <person name="Gellesch M."/>
            <person name="Goldberg J."/>
            <person name="Griggs A."/>
            <person name="Gujja S."/>
            <person name="Heilman E."/>
            <person name="Heiman D."/>
            <person name="Howarth C."/>
            <person name="Jen D."/>
            <person name="Larson L."/>
            <person name="Mehta T."/>
            <person name="Neiman D."/>
            <person name="Park D."/>
            <person name="Pearson M."/>
            <person name="Richards J."/>
            <person name="Roberts A."/>
            <person name="Saif S."/>
            <person name="Shea T."/>
            <person name="Shenoy N."/>
            <person name="Sisk P."/>
            <person name="Stolte C."/>
            <person name="Sykes S."/>
            <person name="Walk T."/>
            <person name="White J."/>
            <person name="Yandava C."/>
            <person name="Haas B."/>
            <person name="Nusbaum C."/>
            <person name="Birren B."/>
        </authorList>
    </citation>
    <scope>NUCLEOTIDE SEQUENCE [LARGE SCALE GENOMIC DNA]</scope>
    <source>
        <strain evidence="2">RMSCC 757 / Silveira</strain>
    </source>
</reference>
<protein>
    <submittedName>
        <fullName evidence="1">Uncharacterized protein</fullName>
    </submittedName>
</protein>
<reference evidence="2" key="1">
    <citation type="journal article" date="2010" name="Genome Res.">
        <title>Population genomic sequencing of Coccidioides fungi reveals recent hybridization and transposon control.</title>
        <authorList>
            <person name="Neafsey D.E."/>
            <person name="Barker B.M."/>
            <person name="Sharpton T.J."/>
            <person name="Stajich J.E."/>
            <person name="Park D.J."/>
            <person name="Whiston E."/>
            <person name="Hung C.-Y."/>
            <person name="McMahan C."/>
            <person name="White J."/>
            <person name="Sykes S."/>
            <person name="Heiman D."/>
            <person name="Young S."/>
            <person name="Zeng Q."/>
            <person name="Abouelleil A."/>
            <person name="Aftuck L."/>
            <person name="Bessette D."/>
            <person name="Brown A."/>
            <person name="FitzGerald M."/>
            <person name="Lui A."/>
            <person name="Macdonald J.P."/>
            <person name="Priest M."/>
            <person name="Orbach M.J."/>
            <person name="Galgiani J.N."/>
            <person name="Kirkland T.N."/>
            <person name="Cole G.T."/>
            <person name="Birren B.W."/>
            <person name="Henn M.R."/>
            <person name="Taylor J.W."/>
            <person name="Rounsley S.D."/>
        </authorList>
    </citation>
    <scope>NUCLEOTIDE SEQUENCE [LARGE SCALE GENOMIC DNA]</scope>
    <source>
        <strain evidence="2">RMSCC 757 / Silveira</strain>
    </source>
</reference>
<proteinExistence type="predicted"/>
<dbReference type="HOGENOM" id="CLU_2236360_0_0_1"/>
<evidence type="ECO:0000313" key="2">
    <source>
        <dbReference type="Proteomes" id="UP000002497"/>
    </source>
</evidence>
<name>E9CZ17_COCPS</name>
<dbReference type="EMBL" id="GL636488">
    <property type="protein sequence ID" value="EFW20461.1"/>
    <property type="molecule type" value="Genomic_DNA"/>
</dbReference>